<dbReference type="Pfam" id="PF13673">
    <property type="entry name" value="Acetyltransf_10"/>
    <property type="match status" value="1"/>
</dbReference>
<dbReference type="PANTHER" id="PTHR43451:SF1">
    <property type="entry name" value="ACETYLTRANSFERASE"/>
    <property type="match status" value="1"/>
</dbReference>
<protein>
    <submittedName>
        <fullName evidence="3">GNAT family N-acetyltransferase</fullName>
    </submittedName>
</protein>
<dbReference type="Gene3D" id="3.40.630.30">
    <property type="match status" value="1"/>
</dbReference>
<dbReference type="PROSITE" id="PS51186">
    <property type="entry name" value="GNAT"/>
    <property type="match status" value="1"/>
</dbReference>
<evidence type="ECO:0000313" key="3">
    <source>
        <dbReference type="EMBL" id="RXR33756.1"/>
    </source>
</evidence>
<dbReference type="InterPro" id="IPR052564">
    <property type="entry name" value="N-acetyltrans/Recomb-assoc"/>
</dbReference>
<sequence>MTLRAYDESDAEATLRVFLRAVRVTASKDYSPEQIAAWGSDDIPLDVWAVKRLQTGTVVAVEGDEVLGFSDVDERGYVDMMFVDPAVTRRGVASALLAHVTRTAREHGAVELTTYASLTARPFFERHGFVVVEERQPVLRGVSLTNFSMRKPLA</sequence>
<keyword evidence="3" id="KW-0808">Transferase</keyword>
<dbReference type="EMBL" id="SDJQ01000013">
    <property type="protein sequence ID" value="RXR33756.1"/>
    <property type="molecule type" value="Genomic_DNA"/>
</dbReference>
<organism evidence="3 4">
    <name type="scientific">Oerskovia turbata</name>
    <dbReference type="NCBI Taxonomy" id="1713"/>
    <lineage>
        <taxon>Bacteria</taxon>
        <taxon>Bacillati</taxon>
        <taxon>Actinomycetota</taxon>
        <taxon>Actinomycetes</taxon>
        <taxon>Micrococcales</taxon>
        <taxon>Cellulomonadaceae</taxon>
        <taxon>Oerskovia</taxon>
    </lineage>
</organism>
<accession>A0A4V1N4Y2</accession>
<evidence type="ECO:0000313" key="5">
    <source>
        <dbReference type="Proteomes" id="UP000290517"/>
    </source>
</evidence>
<dbReference type="CDD" id="cd04301">
    <property type="entry name" value="NAT_SF"/>
    <property type="match status" value="1"/>
</dbReference>
<evidence type="ECO:0000313" key="4">
    <source>
        <dbReference type="Proteomes" id="UP000289805"/>
    </source>
</evidence>
<comment type="caution">
    <text evidence="3">The sequence shown here is derived from an EMBL/GenBank/DDBJ whole genome shotgun (WGS) entry which is preliminary data.</text>
</comment>
<evidence type="ECO:0000259" key="1">
    <source>
        <dbReference type="PROSITE" id="PS51186"/>
    </source>
</evidence>
<gene>
    <name evidence="2" type="ORF">EQW73_14230</name>
    <name evidence="3" type="ORF">EQW78_10670</name>
</gene>
<dbReference type="InterPro" id="IPR000182">
    <property type="entry name" value="GNAT_dom"/>
</dbReference>
<name>A0A4V1N4Y2_9CELL</name>
<keyword evidence="5" id="KW-1185">Reference proteome</keyword>
<dbReference type="RefSeq" id="WP_030152280.1">
    <property type="nucleotide sequence ID" value="NZ_JOFV01000013.1"/>
</dbReference>
<dbReference type="AlphaFoldDB" id="A0A4V1N4Y2"/>
<dbReference type="PANTHER" id="PTHR43451">
    <property type="entry name" value="ACETYLTRANSFERASE (GNAT) FAMILY PROTEIN"/>
    <property type="match status" value="1"/>
</dbReference>
<dbReference type="EMBL" id="SDJR01000009">
    <property type="protein sequence ID" value="RXR23774.1"/>
    <property type="molecule type" value="Genomic_DNA"/>
</dbReference>
<feature type="domain" description="N-acetyltransferase" evidence="1">
    <location>
        <begin position="1"/>
        <end position="154"/>
    </location>
</feature>
<proteinExistence type="predicted"/>
<dbReference type="Proteomes" id="UP000289805">
    <property type="component" value="Unassembled WGS sequence"/>
</dbReference>
<reference evidence="4 5" key="1">
    <citation type="submission" date="2019-01" db="EMBL/GenBank/DDBJ databases">
        <title>Oerskovia turbata Genome sequencing and assembly.</title>
        <authorList>
            <person name="Dou T."/>
        </authorList>
    </citation>
    <scope>NUCLEOTIDE SEQUENCE [LARGE SCALE GENOMIC DNA]</scope>
    <source>
        <strain evidence="3 4">JCM12123</strain>
        <strain evidence="2 5">JCM3160</strain>
    </source>
</reference>
<dbReference type="GO" id="GO:0016747">
    <property type="term" value="F:acyltransferase activity, transferring groups other than amino-acyl groups"/>
    <property type="evidence" value="ECO:0007669"/>
    <property type="project" value="InterPro"/>
</dbReference>
<dbReference type="SUPFAM" id="SSF55729">
    <property type="entry name" value="Acyl-CoA N-acyltransferases (Nat)"/>
    <property type="match status" value="1"/>
</dbReference>
<dbReference type="InterPro" id="IPR016181">
    <property type="entry name" value="Acyl_CoA_acyltransferase"/>
</dbReference>
<evidence type="ECO:0000313" key="2">
    <source>
        <dbReference type="EMBL" id="RXR23774.1"/>
    </source>
</evidence>
<dbReference type="STRING" id="1713.GCA_000718325_02796"/>
<dbReference type="OrthoDB" id="9812192at2"/>
<dbReference type="Proteomes" id="UP000290517">
    <property type="component" value="Unassembled WGS sequence"/>
</dbReference>